<feature type="transmembrane region" description="Helical" evidence="5">
    <location>
        <begin position="41"/>
        <end position="62"/>
    </location>
</feature>
<dbReference type="InterPro" id="IPR007016">
    <property type="entry name" value="O-antigen_ligase-rel_domated"/>
</dbReference>
<dbReference type="GO" id="GO:0016020">
    <property type="term" value="C:membrane"/>
    <property type="evidence" value="ECO:0007669"/>
    <property type="project" value="UniProtKB-SubCell"/>
</dbReference>
<feature type="transmembrane region" description="Helical" evidence="5">
    <location>
        <begin position="236"/>
        <end position="254"/>
    </location>
</feature>
<proteinExistence type="predicted"/>
<dbReference type="RefSeq" id="WP_157772432.1">
    <property type="nucleotide sequence ID" value="NZ_CP016094.1"/>
</dbReference>
<dbReference type="PANTHER" id="PTHR37422:SF21">
    <property type="entry name" value="EXOQ-LIKE PROTEIN"/>
    <property type="match status" value="1"/>
</dbReference>
<keyword evidence="8" id="KW-1185">Reference proteome</keyword>
<feature type="transmembrane region" description="Helical" evidence="5">
    <location>
        <begin position="15"/>
        <end position="35"/>
    </location>
</feature>
<evidence type="ECO:0000313" key="8">
    <source>
        <dbReference type="Proteomes" id="UP000095228"/>
    </source>
</evidence>
<keyword evidence="4 5" id="KW-0472">Membrane</keyword>
<dbReference type="Pfam" id="PF04932">
    <property type="entry name" value="Wzy_C"/>
    <property type="match status" value="1"/>
</dbReference>
<sequence length="448" mass="48778">MNSAFDSRSTVSWKLRYLVSYALIALALCLVTIPVNSGIPMLRALAHGSLFIGAGLLVIGNIQKYELKAVYIVSFFGLASLAFHIISAQSDWRTSLMAIRELLLVPLVAYLAGLSMSKSRGYNLAFIFMPVGLLNLYTAYKSFTGFARTYVPEVAGWVGGGERMTFHYLDSTSVIFVTGLVLQASPFLIFGLWVIAGAWLSGYANTAWARCLKWIGVTIGIACVVGYFALCVFMGTRGGLVAYAVAIALTWGIALRKSISLIFVGCAFAVAILATIVFTSDKISNQLGLSNYIERFSYREMGDRTISGRSEIWAEHAVDLMNTFWGSGYLTDFDVKGYSSHNAYLSLASEVGVPFGLLTLVVATSFGLSAVRSTFETIEPIEIACAAAIWGILLYCLIESVVATGYVMVPILCMIAGTLKGRSGQRRRARDVSNREASKTGMFRLIRK</sequence>
<evidence type="ECO:0000259" key="6">
    <source>
        <dbReference type="Pfam" id="PF04932"/>
    </source>
</evidence>
<feature type="transmembrane region" description="Helical" evidence="5">
    <location>
        <begin position="212"/>
        <end position="230"/>
    </location>
</feature>
<feature type="transmembrane region" description="Helical" evidence="5">
    <location>
        <begin position="351"/>
        <end position="371"/>
    </location>
</feature>
<feature type="transmembrane region" description="Helical" evidence="5">
    <location>
        <begin position="174"/>
        <end position="200"/>
    </location>
</feature>
<name>A0A1D8AYE3_9BACT</name>
<feature type="domain" description="O-antigen ligase-related" evidence="6">
    <location>
        <begin position="224"/>
        <end position="357"/>
    </location>
</feature>
<dbReference type="AlphaFoldDB" id="A0A1D8AYE3"/>
<keyword evidence="3 5" id="KW-1133">Transmembrane helix</keyword>
<evidence type="ECO:0000313" key="7">
    <source>
        <dbReference type="EMBL" id="AOS45891.1"/>
    </source>
</evidence>
<evidence type="ECO:0000256" key="4">
    <source>
        <dbReference type="ARBA" id="ARBA00023136"/>
    </source>
</evidence>
<evidence type="ECO:0000256" key="5">
    <source>
        <dbReference type="SAM" id="Phobius"/>
    </source>
</evidence>
<feature type="transmembrane region" description="Helical" evidence="5">
    <location>
        <begin position="94"/>
        <end position="114"/>
    </location>
</feature>
<dbReference type="Proteomes" id="UP000095228">
    <property type="component" value="Chromosome"/>
</dbReference>
<dbReference type="KEGG" id="obg:Verru16b_02982"/>
<evidence type="ECO:0000256" key="3">
    <source>
        <dbReference type="ARBA" id="ARBA00022989"/>
    </source>
</evidence>
<evidence type="ECO:0000256" key="2">
    <source>
        <dbReference type="ARBA" id="ARBA00022692"/>
    </source>
</evidence>
<evidence type="ECO:0000256" key="1">
    <source>
        <dbReference type="ARBA" id="ARBA00004141"/>
    </source>
</evidence>
<feature type="transmembrane region" description="Helical" evidence="5">
    <location>
        <begin position="121"/>
        <end position="140"/>
    </location>
</feature>
<feature type="transmembrane region" description="Helical" evidence="5">
    <location>
        <begin position="378"/>
        <end position="395"/>
    </location>
</feature>
<feature type="transmembrane region" description="Helical" evidence="5">
    <location>
        <begin position="401"/>
        <end position="419"/>
    </location>
</feature>
<comment type="subcellular location">
    <subcellularLocation>
        <location evidence="1">Membrane</location>
        <topology evidence="1">Multi-pass membrane protein</topology>
    </subcellularLocation>
</comment>
<feature type="transmembrane region" description="Helical" evidence="5">
    <location>
        <begin position="261"/>
        <end position="280"/>
    </location>
</feature>
<dbReference type="EMBL" id="CP016094">
    <property type="protein sequence ID" value="AOS45891.1"/>
    <property type="molecule type" value="Genomic_DNA"/>
</dbReference>
<dbReference type="InterPro" id="IPR051533">
    <property type="entry name" value="WaaL-like"/>
</dbReference>
<dbReference type="STRING" id="1838286.Verru16b_02982"/>
<feature type="transmembrane region" description="Helical" evidence="5">
    <location>
        <begin position="69"/>
        <end position="88"/>
    </location>
</feature>
<dbReference type="PANTHER" id="PTHR37422">
    <property type="entry name" value="TEICHURONIC ACID BIOSYNTHESIS PROTEIN TUAE"/>
    <property type="match status" value="1"/>
</dbReference>
<reference evidence="7 8" key="1">
    <citation type="submission" date="2016-06" db="EMBL/GenBank/DDBJ databases">
        <title>Three novel species with peptidoglycan cell walls form the new genus Lacunisphaera gen. nov. in the family Opitutaceae of the verrucomicrobial subdivision 4.</title>
        <authorList>
            <person name="Rast P."/>
            <person name="Gloeckner I."/>
            <person name="Jogler M."/>
            <person name="Boedeker C."/>
            <person name="Jeske O."/>
            <person name="Wiegand S."/>
            <person name="Reinhardt R."/>
            <person name="Schumann P."/>
            <person name="Rohde M."/>
            <person name="Spring S."/>
            <person name="Gloeckner F.O."/>
            <person name="Jogler C."/>
        </authorList>
    </citation>
    <scope>NUCLEOTIDE SEQUENCE [LARGE SCALE GENOMIC DNA]</scope>
    <source>
        <strain evidence="7 8">IG16b</strain>
    </source>
</reference>
<accession>A0A1D8AYE3</accession>
<organism evidence="7 8">
    <name type="scientific">Lacunisphaera limnophila</name>
    <dbReference type="NCBI Taxonomy" id="1838286"/>
    <lineage>
        <taxon>Bacteria</taxon>
        <taxon>Pseudomonadati</taxon>
        <taxon>Verrucomicrobiota</taxon>
        <taxon>Opitutia</taxon>
        <taxon>Opitutales</taxon>
        <taxon>Opitutaceae</taxon>
        <taxon>Lacunisphaera</taxon>
    </lineage>
</organism>
<keyword evidence="2 5" id="KW-0812">Transmembrane</keyword>
<protein>
    <recommendedName>
        <fullName evidence="6">O-antigen ligase-related domain-containing protein</fullName>
    </recommendedName>
</protein>
<gene>
    <name evidence="7" type="ORF">Verru16b_02982</name>
</gene>